<sequence length="811" mass="84997">MTNIIKKITVALLSITAVAGVFAPVASVSAATFNTSANDYPTLQISNYTRNPESNVNWSNAVAANAGEVVSFLVYYHNTASDTANGTTVRVQLPTGAFTTTTITGGVSASNASTVNGNVSVNLSSSQTMTFIPGSVSWYPNKSATPRALLNGQSGSEVVSGGLSVGNIAGGWASQGYVTFRAQVNNSGGTGGGNNGTVASVSTNSAVSIGQNYATLQGNANPNNSNTTVWFEYGTSQSFGNTAGNQTIGSGAASTNVSAYVQNLSSNTTYYYRAVAQNSYGTTYGNTLSFTTQPFNNGGGNNNGSVAFVTTNPATAVAYNNAVLNGSVNPNNSNTSVWFEYGTTQSFGNTAGSQTLGSSNYTTTITGYAYNLTPNTTYYYRVVGQNSSGTTYGNTLNFTTQSSGYNTSGNTPLVYTNAANSVTTNSATFNGSVNPNNSYANAWFEYGMTQSLGYTTGYQAIGSSNYATTLTGSVTSLASNTTYYYRAVAQNSYGTTYGNTLSFTTGGSSTNTSGIAPYVTTRAAQSVFRNSALIDSSVNPNGSLGTSWFDWGATTAFGSRTIIRPIGQANYADNHSAILSGLNAGTTYYYRAVAQNAYGTTYGNTLTLTTTADSIVPVVINNPTPVQPRVIVQQTASGVAPTVTLTPSIDKKNPRGGDEIEYTIQYRNEMASPITNVTLRVELPSEVTYDTATLKPSVSTDNSVTFDLGTITANTQGVITIKAIVNRTIDAEDTLIFGATINYTNARNQFQSATAYLTVLVGSGVAGLASLISVFGNLFSYWFVDLILGLLIGFGIYHFFVRQKEEDVLVK</sequence>
<feature type="transmembrane region" description="Helical" evidence="1">
    <location>
        <begin position="782"/>
        <end position="801"/>
    </location>
</feature>
<feature type="signal peptide" evidence="2">
    <location>
        <begin position="1"/>
        <end position="30"/>
    </location>
</feature>
<evidence type="ECO:0000256" key="1">
    <source>
        <dbReference type="SAM" id="Phobius"/>
    </source>
</evidence>
<dbReference type="InterPro" id="IPR036116">
    <property type="entry name" value="FN3_sf"/>
</dbReference>
<keyword evidence="1" id="KW-1133">Transmembrane helix</keyword>
<keyword evidence="2" id="KW-0732">Signal</keyword>
<dbReference type="SUPFAM" id="SSF49265">
    <property type="entry name" value="Fibronectin type III"/>
    <property type="match status" value="1"/>
</dbReference>
<dbReference type="Pfam" id="PF01345">
    <property type="entry name" value="DUF11"/>
    <property type="match status" value="1"/>
</dbReference>
<evidence type="ECO:0000313" key="5">
    <source>
        <dbReference type="Proteomes" id="UP000034051"/>
    </source>
</evidence>
<dbReference type="AlphaFoldDB" id="A0A0G1JIJ8"/>
<feature type="chain" id="PRO_5002537861" description="DUF11 domain-containing protein" evidence="2">
    <location>
        <begin position="31"/>
        <end position="811"/>
    </location>
</feature>
<dbReference type="Proteomes" id="UP000034051">
    <property type="component" value="Unassembled WGS sequence"/>
</dbReference>
<gene>
    <name evidence="4" type="ORF">UW32_C0001G0399</name>
</gene>
<dbReference type="InterPro" id="IPR047589">
    <property type="entry name" value="DUF11_rpt"/>
</dbReference>
<dbReference type="EMBL" id="LCHW01000001">
    <property type="protein sequence ID" value="KKT43807.1"/>
    <property type="molecule type" value="Genomic_DNA"/>
</dbReference>
<evidence type="ECO:0000259" key="3">
    <source>
        <dbReference type="Pfam" id="PF01345"/>
    </source>
</evidence>
<protein>
    <recommendedName>
        <fullName evidence="3">DUF11 domain-containing protein</fullName>
    </recommendedName>
</protein>
<evidence type="ECO:0000313" key="4">
    <source>
        <dbReference type="EMBL" id="KKT43807.1"/>
    </source>
</evidence>
<organism evidence="4 5">
    <name type="scientific">Candidatus Wolfebacteria bacterium GW2011_GWE2_44_13</name>
    <dbReference type="NCBI Taxonomy" id="1619017"/>
    <lineage>
        <taxon>Bacteria</taxon>
        <taxon>Candidatus Wolfeibacteriota</taxon>
    </lineage>
</organism>
<keyword evidence="1" id="KW-0472">Membrane</keyword>
<accession>A0A0G1JIJ8</accession>
<dbReference type="InterPro" id="IPR001434">
    <property type="entry name" value="OmcB-like_DUF11"/>
</dbReference>
<name>A0A0G1JIJ8_9BACT</name>
<feature type="transmembrane region" description="Helical" evidence="1">
    <location>
        <begin position="755"/>
        <end position="775"/>
    </location>
</feature>
<feature type="domain" description="DUF11" evidence="3">
    <location>
        <begin position="645"/>
        <end position="752"/>
    </location>
</feature>
<reference evidence="4 5" key="1">
    <citation type="journal article" date="2015" name="Nature">
        <title>rRNA introns, odd ribosomes, and small enigmatic genomes across a large radiation of phyla.</title>
        <authorList>
            <person name="Brown C.T."/>
            <person name="Hug L.A."/>
            <person name="Thomas B.C."/>
            <person name="Sharon I."/>
            <person name="Castelle C.J."/>
            <person name="Singh A."/>
            <person name="Wilkins M.J."/>
            <person name="Williams K.H."/>
            <person name="Banfield J.F."/>
        </authorList>
    </citation>
    <scope>NUCLEOTIDE SEQUENCE [LARGE SCALE GENOMIC DNA]</scope>
</reference>
<dbReference type="PATRIC" id="fig|1619017.3.peg.413"/>
<comment type="caution">
    <text evidence="4">The sequence shown here is derived from an EMBL/GenBank/DDBJ whole genome shotgun (WGS) entry which is preliminary data.</text>
</comment>
<keyword evidence="1" id="KW-0812">Transmembrane</keyword>
<dbReference type="NCBIfam" id="TIGR01451">
    <property type="entry name" value="B_ant_repeat"/>
    <property type="match status" value="1"/>
</dbReference>
<proteinExistence type="predicted"/>
<evidence type="ECO:0000256" key="2">
    <source>
        <dbReference type="SAM" id="SignalP"/>
    </source>
</evidence>